<dbReference type="InterPro" id="IPR010241">
    <property type="entry name" value="Fd_pln"/>
</dbReference>
<comment type="subcellular location">
    <subcellularLocation>
        <location evidence="8">Plastid</location>
        <location evidence="8">Chloroplast</location>
    </subcellularLocation>
</comment>
<dbReference type="NCBIfam" id="TIGR02008">
    <property type="entry name" value="fdx_plant"/>
    <property type="match status" value="1"/>
</dbReference>
<dbReference type="GO" id="GO:0009055">
    <property type="term" value="F:electron transfer activity"/>
    <property type="evidence" value="ECO:0007669"/>
    <property type="project" value="InterPro"/>
</dbReference>
<keyword evidence="5 8" id="KW-0249">Electron transport</keyword>
<protein>
    <recommendedName>
        <fullName evidence="8">Ferredoxin</fullName>
    </recommendedName>
</protein>
<evidence type="ECO:0000256" key="4">
    <source>
        <dbReference type="ARBA" id="ARBA00022723"/>
    </source>
</evidence>
<keyword evidence="2 8" id="KW-0813">Transport</keyword>
<evidence type="ECO:0000259" key="9">
    <source>
        <dbReference type="PROSITE" id="PS51085"/>
    </source>
</evidence>
<proteinExistence type="inferred from homology"/>
<evidence type="ECO:0000256" key="5">
    <source>
        <dbReference type="ARBA" id="ARBA00022982"/>
    </source>
</evidence>
<evidence type="ECO:0000256" key="8">
    <source>
        <dbReference type="RuleBase" id="RU364001"/>
    </source>
</evidence>
<gene>
    <name evidence="10" type="ORF">HKI87_14g76220</name>
</gene>
<comment type="function">
    <text evidence="8">Ferredoxins are iron-sulfur proteins that transfer electrons in a wide variety of metabolic reactions.</text>
</comment>
<dbReference type="GO" id="GO:0009507">
    <property type="term" value="C:chloroplast"/>
    <property type="evidence" value="ECO:0007669"/>
    <property type="project" value="UniProtKB-SubCell"/>
</dbReference>
<keyword evidence="3 8" id="KW-0001">2Fe-2S</keyword>
<dbReference type="PANTHER" id="PTHR43112:SF3">
    <property type="entry name" value="FERREDOXIN-2, CHLOROPLASTIC"/>
    <property type="match status" value="1"/>
</dbReference>
<dbReference type="Pfam" id="PF00111">
    <property type="entry name" value="Fer2"/>
    <property type="match status" value="1"/>
</dbReference>
<dbReference type="InterPro" id="IPR012675">
    <property type="entry name" value="Beta-grasp_dom_sf"/>
</dbReference>
<keyword evidence="8" id="KW-0934">Plastid</keyword>
<dbReference type="InterPro" id="IPR036010">
    <property type="entry name" value="2Fe-2S_ferredoxin-like_sf"/>
</dbReference>
<dbReference type="AlphaFoldDB" id="A0AAX4PIC8"/>
<evidence type="ECO:0000256" key="6">
    <source>
        <dbReference type="ARBA" id="ARBA00023004"/>
    </source>
</evidence>
<dbReference type="CDD" id="cd00207">
    <property type="entry name" value="fer2"/>
    <property type="match status" value="1"/>
</dbReference>
<dbReference type="PROSITE" id="PS51085">
    <property type="entry name" value="2FE2S_FER_2"/>
    <property type="match status" value="1"/>
</dbReference>
<evidence type="ECO:0000256" key="2">
    <source>
        <dbReference type="ARBA" id="ARBA00022448"/>
    </source>
</evidence>
<keyword evidence="11" id="KW-1185">Reference proteome</keyword>
<dbReference type="GO" id="GO:0046872">
    <property type="term" value="F:metal ion binding"/>
    <property type="evidence" value="ECO:0007669"/>
    <property type="project" value="UniProtKB-KW"/>
</dbReference>
<keyword evidence="7 8" id="KW-0411">Iron-sulfur</keyword>
<dbReference type="PANTHER" id="PTHR43112">
    <property type="entry name" value="FERREDOXIN"/>
    <property type="match status" value="1"/>
</dbReference>
<keyword evidence="6 8" id="KW-0408">Iron</keyword>
<keyword evidence="8" id="KW-0150">Chloroplast</keyword>
<dbReference type="Gene3D" id="3.10.20.30">
    <property type="match status" value="1"/>
</dbReference>
<dbReference type="InterPro" id="IPR006058">
    <property type="entry name" value="2Fe2S_fd_BS"/>
</dbReference>
<evidence type="ECO:0000256" key="7">
    <source>
        <dbReference type="ARBA" id="ARBA00023014"/>
    </source>
</evidence>
<sequence>MSKHTTTLRGPGVVQRAALRASPVMAARSRNASASSRRRGGLLGCYAYSITLVTPDGEETIECDENTYILDAAEEAGVELPWSCRAGACSSCTAKVENSDAFDQSDQTFLGDAQIDAGYVLTCVAYPTKDCTVTTHVEEELY</sequence>
<comment type="cofactor">
    <cofactor evidence="8">
        <name>[2Fe-2S] cluster</name>
        <dbReference type="ChEBI" id="CHEBI:190135"/>
    </cofactor>
    <text evidence="8">Binds 1 [2Fe-2S] cluster.</text>
</comment>
<dbReference type="PROSITE" id="PS00197">
    <property type="entry name" value="2FE2S_FER_1"/>
    <property type="match status" value="1"/>
</dbReference>
<dbReference type="EMBL" id="CP151514">
    <property type="protein sequence ID" value="WZN66059.1"/>
    <property type="molecule type" value="Genomic_DNA"/>
</dbReference>
<dbReference type="InterPro" id="IPR001041">
    <property type="entry name" value="2Fe-2S_ferredoxin-type"/>
</dbReference>
<accession>A0AAX4PIC8</accession>
<dbReference type="SUPFAM" id="SSF54292">
    <property type="entry name" value="2Fe-2S ferredoxin-like"/>
    <property type="match status" value="1"/>
</dbReference>
<name>A0AAX4PIC8_9CHLO</name>
<evidence type="ECO:0000313" key="10">
    <source>
        <dbReference type="EMBL" id="WZN66059.1"/>
    </source>
</evidence>
<feature type="domain" description="2Fe-2S ferredoxin-type" evidence="9">
    <location>
        <begin position="48"/>
        <end position="139"/>
    </location>
</feature>
<dbReference type="GO" id="GO:0051537">
    <property type="term" value="F:2 iron, 2 sulfur cluster binding"/>
    <property type="evidence" value="ECO:0007669"/>
    <property type="project" value="UniProtKB-KW"/>
</dbReference>
<dbReference type="Proteomes" id="UP001472866">
    <property type="component" value="Chromosome 14"/>
</dbReference>
<evidence type="ECO:0000256" key="3">
    <source>
        <dbReference type="ARBA" id="ARBA00022714"/>
    </source>
</evidence>
<dbReference type="GO" id="GO:0022900">
    <property type="term" value="P:electron transport chain"/>
    <property type="evidence" value="ECO:0007669"/>
    <property type="project" value="InterPro"/>
</dbReference>
<evidence type="ECO:0000313" key="11">
    <source>
        <dbReference type="Proteomes" id="UP001472866"/>
    </source>
</evidence>
<reference evidence="10 11" key="1">
    <citation type="submission" date="2024-03" db="EMBL/GenBank/DDBJ databases">
        <title>Complete genome sequence of the green alga Chloropicon roscoffensis RCC1871.</title>
        <authorList>
            <person name="Lemieux C."/>
            <person name="Pombert J.-F."/>
            <person name="Otis C."/>
            <person name="Turmel M."/>
        </authorList>
    </citation>
    <scope>NUCLEOTIDE SEQUENCE [LARGE SCALE GENOMIC DNA]</scope>
    <source>
        <strain evidence="10 11">RCC1871</strain>
    </source>
</reference>
<evidence type="ECO:0000256" key="1">
    <source>
        <dbReference type="ARBA" id="ARBA00007874"/>
    </source>
</evidence>
<organism evidence="10 11">
    <name type="scientific">Chloropicon roscoffensis</name>
    <dbReference type="NCBI Taxonomy" id="1461544"/>
    <lineage>
        <taxon>Eukaryota</taxon>
        <taxon>Viridiplantae</taxon>
        <taxon>Chlorophyta</taxon>
        <taxon>Chloropicophyceae</taxon>
        <taxon>Chloropicales</taxon>
        <taxon>Chloropicaceae</taxon>
        <taxon>Chloropicon</taxon>
    </lineage>
</organism>
<comment type="similarity">
    <text evidence="1 8">Belongs to the 2Fe2S plant-type ferredoxin family.</text>
</comment>
<keyword evidence="4 8" id="KW-0479">Metal-binding</keyword>